<evidence type="ECO:0000256" key="1">
    <source>
        <dbReference type="ARBA" id="ARBA00010688"/>
    </source>
</evidence>
<organism evidence="5">
    <name type="scientific">gut metagenome</name>
    <dbReference type="NCBI Taxonomy" id="749906"/>
    <lineage>
        <taxon>unclassified sequences</taxon>
        <taxon>metagenomes</taxon>
        <taxon>organismal metagenomes</taxon>
    </lineage>
</organism>
<gene>
    <name evidence="5" type="ORF">EVA_10380</name>
</gene>
<evidence type="ECO:0000259" key="4">
    <source>
        <dbReference type="Pfam" id="PF00294"/>
    </source>
</evidence>
<dbReference type="PANTHER" id="PTHR43085:SF57">
    <property type="entry name" value="CARBOHYDRATE KINASE PFKB DOMAIN-CONTAINING PROTEIN"/>
    <property type="match status" value="1"/>
</dbReference>
<dbReference type="EMBL" id="AMCI01002928">
    <property type="protein sequence ID" value="EJX01515.1"/>
    <property type="molecule type" value="Genomic_DNA"/>
</dbReference>
<evidence type="ECO:0000256" key="2">
    <source>
        <dbReference type="ARBA" id="ARBA00022679"/>
    </source>
</evidence>
<feature type="domain" description="Carbohydrate kinase PfkB" evidence="4">
    <location>
        <begin position="11"/>
        <end position="224"/>
    </location>
</feature>
<proteinExistence type="inferred from homology"/>
<reference evidence="5" key="1">
    <citation type="journal article" date="2012" name="PLoS ONE">
        <title>Gene sets for utilization of primary and secondary nutrition supplies in the distal gut of endangered iberian lynx.</title>
        <authorList>
            <person name="Alcaide M."/>
            <person name="Messina E."/>
            <person name="Richter M."/>
            <person name="Bargiela R."/>
            <person name="Peplies J."/>
            <person name="Huws S.A."/>
            <person name="Newbold C.J."/>
            <person name="Golyshin P.N."/>
            <person name="Simon M.A."/>
            <person name="Lopez G."/>
            <person name="Yakimov M.M."/>
            <person name="Ferrer M."/>
        </authorList>
    </citation>
    <scope>NUCLEOTIDE SEQUENCE</scope>
</reference>
<comment type="caution">
    <text evidence="5">The sequence shown here is derived from an EMBL/GenBank/DDBJ whole genome shotgun (WGS) entry which is preliminary data.</text>
</comment>
<keyword evidence="2" id="KW-0808">Transferase</keyword>
<dbReference type="AlphaFoldDB" id="J9GNN3"/>
<dbReference type="InterPro" id="IPR002173">
    <property type="entry name" value="Carboh/pur_kinase_PfkB_CS"/>
</dbReference>
<dbReference type="InterPro" id="IPR029056">
    <property type="entry name" value="Ribokinase-like"/>
</dbReference>
<sequence length="243" mass="27061">MNCVFERTPYPTGTVQVTLDKHGVPQYAIQEEVAWDHLSFNAQLKHLAKEARAVCFGSLAQRSPTTRETIWQFLRAAAANPETLIIFDINLRENFYTKDIIVNSLNACNILKINDEELKIVAEMLGYHDVSQDEFCHQLVLRFQLQLLILTRGINGSRIFTEIMVDSHSIPKVQVADTVGAGDAFTAAFTVALLSGKSITVAHDFAVKVSSFVCKQEGAMNELPPYLRHRLQSTNASHGAEKG</sequence>
<comment type="similarity">
    <text evidence="1">Belongs to the carbohydrate kinase PfkB family.</text>
</comment>
<dbReference type="InterPro" id="IPR011611">
    <property type="entry name" value="PfkB_dom"/>
</dbReference>
<dbReference type="GO" id="GO:0016301">
    <property type="term" value="F:kinase activity"/>
    <property type="evidence" value="ECO:0007669"/>
    <property type="project" value="UniProtKB-KW"/>
</dbReference>
<evidence type="ECO:0000313" key="5">
    <source>
        <dbReference type="EMBL" id="EJX01515.1"/>
    </source>
</evidence>
<evidence type="ECO:0000256" key="3">
    <source>
        <dbReference type="ARBA" id="ARBA00022777"/>
    </source>
</evidence>
<dbReference type="InterPro" id="IPR050306">
    <property type="entry name" value="PfkB_Carbo_kinase"/>
</dbReference>
<dbReference type="Gene3D" id="3.40.1190.20">
    <property type="match status" value="1"/>
</dbReference>
<dbReference type="PROSITE" id="PS00584">
    <property type="entry name" value="PFKB_KINASES_2"/>
    <property type="match status" value="1"/>
</dbReference>
<protein>
    <submittedName>
        <fullName evidence="5">PfkB family carbohydrate kinase</fullName>
    </submittedName>
</protein>
<dbReference type="SUPFAM" id="SSF53613">
    <property type="entry name" value="Ribokinase-like"/>
    <property type="match status" value="1"/>
</dbReference>
<dbReference type="PANTHER" id="PTHR43085">
    <property type="entry name" value="HEXOKINASE FAMILY MEMBER"/>
    <property type="match status" value="1"/>
</dbReference>
<dbReference type="Pfam" id="PF00294">
    <property type="entry name" value="PfkB"/>
    <property type="match status" value="1"/>
</dbReference>
<name>J9GNN3_9ZZZZ</name>
<accession>J9GNN3</accession>
<keyword evidence="3 5" id="KW-0418">Kinase</keyword>